<dbReference type="AlphaFoldDB" id="A0A0J7LMU1"/>
<keyword evidence="2" id="KW-1185">Reference proteome</keyword>
<dbReference type="CDD" id="cd16377">
    <property type="entry name" value="23S_rRNA_IVP_like"/>
    <property type="match status" value="1"/>
</dbReference>
<sequence length="118" mass="13247">MYTDFTQMPVWQKAMEIGVDVYKISDSLPKKEDYALTSQIRNAGESISANIAEGFGRGGNKEKCNFYRYSRGSASETKSHLIYGKLVGYFAEPESNSIITKIEEVIHELNKIIKSLGN</sequence>
<protein>
    <submittedName>
        <fullName evidence="1">30S ribosomal protein S23</fullName>
    </submittedName>
</protein>
<organism evidence="1 2">
    <name type="scientific">Chryseobacterium koreense CCUG 49689</name>
    <dbReference type="NCBI Taxonomy" id="1304281"/>
    <lineage>
        <taxon>Bacteria</taxon>
        <taxon>Pseudomonadati</taxon>
        <taxon>Bacteroidota</taxon>
        <taxon>Flavobacteriia</taxon>
        <taxon>Flavobacteriales</taxon>
        <taxon>Weeksellaceae</taxon>
        <taxon>Chryseobacterium group</taxon>
        <taxon>Chryseobacterium</taxon>
    </lineage>
</organism>
<evidence type="ECO:0000313" key="1">
    <source>
        <dbReference type="EMBL" id="KMQ70415.1"/>
    </source>
</evidence>
<dbReference type="PANTHER" id="PTHR38471">
    <property type="entry name" value="FOUR HELIX BUNDLE PROTEIN"/>
    <property type="match status" value="1"/>
</dbReference>
<dbReference type="OrthoDB" id="9811959at2"/>
<dbReference type="InterPro" id="IPR036583">
    <property type="entry name" value="23S_rRNA_IVS_sf"/>
</dbReference>
<dbReference type="EMBL" id="LFNG01000019">
    <property type="protein sequence ID" value="KMQ70415.1"/>
    <property type="molecule type" value="Genomic_DNA"/>
</dbReference>
<dbReference type="GO" id="GO:0005840">
    <property type="term" value="C:ribosome"/>
    <property type="evidence" value="ECO:0007669"/>
    <property type="project" value="UniProtKB-KW"/>
</dbReference>
<dbReference type="Proteomes" id="UP000035900">
    <property type="component" value="Unassembled WGS sequence"/>
</dbReference>
<dbReference type="InterPro" id="IPR012657">
    <property type="entry name" value="23S_rRNA-intervening_sequence"/>
</dbReference>
<accession>A0A0J7LMU1</accession>
<reference evidence="1 2" key="1">
    <citation type="journal article" date="2004" name="Int. J. Syst. Evol. Microbiol.">
        <title>Kaistella koreensis gen. nov., sp. nov., a novel member of the Chryseobacterium-Bergeyella-Riemerella branch.</title>
        <authorList>
            <person name="Kim M.K."/>
            <person name="Im W.T."/>
            <person name="Shin Y.K."/>
            <person name="Lim J.H."/>
            <person name="Kim S.H."/>
            <person name="Lee B.C."/>
            <person name="Park M.Y."/>
            <person name="Lee K.Y."/>
            <person name="Lee S.T."/>
        </authorList>
    </citation>
    <scope>NUCLEOTIDE SEQUENCE [LARGE SCALE GENOMIC DNA]</scope>
    <source>
        <strain evidence="1 2">CCUG 49689</strain>
    </source>
</reference>
<gene>
    <name evidence="1" type="ORF">ACM44_12295</name>
</gene>
<evidence type="ECO:0000313" key="2">
    <source>
        <dbReference type="Proteomes" id="UP000035900"/>
    </source>
</evidence>
<dbReference type="Gene3D" id="1.20.1440.60">
    <property type="entry name" value="23S rRNA-intervening sequence"/>
    <property type="match status" value="1"/>
</dbReference>
<dbReference type="PANTHER" id="PTHR38471:SF2">
    <property type="entry name" value="FOUR HELIX BUNDLE PROTEIN"/>
    <property type="match status" value="1"/>
</dbReference>
<dbReference type="Pfam" id="PF05635">
    <property type="entry name" value="23S_rRNA_IVP"/>
    <property type="match status" value="1"/>
</dbReference>
<comment type="caution">
    <text evidence="1">The sequence shown here is derived from an EMBL/GenBank/DDBJ whole genome shotgun (WGS) entry which is preliminary data.</text>
</comment>
<keyword evidence="1" id="KW-0689">Ribosomal protein</keyword>
<dbReference type="PATRIC" id="fig|1304281.5.peg.2653"/>
<dbReference type="NCBIfam" id="TIGR02436">
    <property type="entry name" value="four helix bundle protein"/>
    <property type="match status" value="1"/>
</dbReference>
<proteinExistence type="predicted"/>
<dbReference type="SUPFAM" id="SSF158446">
    <property type="entry name" value="IVS-encoded protein-like"/>
    <property type="match status" value="1"/>
</dbReference>
<name>A0A0J7LMU1_9FLAO</name>
<keyword evidence="1" id="KW-0687">Ribonucleoprotein</keyword>